<dbReference type="SUPFAM" id="SSF52047">
    <property type="entry name" value="RNI-like"/>
    <property type="match status" value="1"/>
</dbReference>
<reference evidence="2" key="1">
    <citation type="submission" date="2015-06" db="UniProtKB">
        <authorList>
            <consortium name="EnsemblPlants"/>
        </authorList>
    </citation>
    <scope>IDENTIFICATION</scope>
</reference>
<evidence type="ECO:0000313" key="2">
    <source>
        <dbReference type="EnsemblPlants" id="EMT00287"/>
    </source>
</evidence>
<dbReference type="EnsemblPlants" id="EMT00287">
    <property type="protein sequence ID" value="EMT00287"/>
    <property type="gene ID" value="F775_01223"/>
</dbReference>
<feature type="compositionally biased region" description="Basic and acidic residues" evidence="1">
    <location>
        <begin position="123"/>
        <end position="138"/>
    </location>
</feature>
<protein>
    <submittedName>
        <fullName evidence="2">Uncharacterized protein</fullName>
    </submittedName>
</protein>
<organism evidence="2">
    <name type="scientific">Aegilops tauschii</name>
    <name type="common">Tausch's goatgrass</name>
    <name type="synonym">Aegilops squarrosa</name>
    <dbReference type="NCBI Taxonomy" id="37682"/>
    <lineage>
        <taxon>Eukaryota</taxon>
        <taxon>Viridiplantae</taxon>
        <taxon>Streptophyta</taxon>
        <taxon>Embryophyta</taxon>
        <taxon>Tracheophyta</taxon>
        <taxon>Spermatophyta</taxon>
        <taxon>Magnoliopsida</taxon>
        <taxon>Liliopsida</taxon>
        <taxon>Poales</taxon>
        <taxon>Poaceae</taxon>
        <taxon>BOP clade</taxon>
        <taxon>Pooideae</taxon>
        <taxon>Triticodae</taxon>
        <taxon>Triticeae</taxon>
        <taxon>Triticinae</taxon>
        <taxon>Aegilops</taxon>
    </lineage>
</organism>
<dbReference type="AlphaFoldDB" id="R7W1A1"/>
<proteinExistence type="predicted"/>
<evidence type="ECO:0000256" key="1">
    <source>
        <dbReference type="SAM" id="MobiDB-lite"/>
    </source>
</evidence>
<feature type="compositionally biased region" description="Gly residues" evidence="1">
    <location>
        <begin position="139"/>
        <end position="149"/>
    </location>
</feature>
<accession>R7W1A1</accession>
<sequence length="210" mass="22590">MARCIWMKGSSYGYDLTNLQHLHLHSCPSLEYALPVCTVDNSFPSLKTLYIIRCGDLMHVLCKATRRILQAASSPKADHDPPVRPAVAAADMRGRRDTGARLGNPRNRGRRELASAASLEGPRAGHEEAHSGDREGRVGRSGVGRGGIGAPPFPLRGARAVAVLQEVHAQGHSSQVKIVLNYASAAAVGYVIRFGGVFPSKMKTRFSVLV</sequence>
<name>R7W1A1_AEGTA</name>
<feature type="region of interest" description="Disordered" evidence="1">
    <location>
        <begin position="72"/>
        <end position="149"/>
    </location>
</feature>